<organism evidence="4 5">
    <name type="scientific">Candidatus Blackburnbacteria bacterium RIFCSPLOWO2_01_FULL_40_20</name>
    <dbReference type="NCBI Taxonomy" id="1797519"/>
    <lineage>
        <taxon>Bacteria</taxon>
        <taxon>Candidatus Blackburniibacteriota</taxon>
    </lineage>
</organism>
<dbReference type="GO" id="GO:0009294">
    <property type="term" value="P:DNA-mediated transformation"/>
    <property type="evidence" value="ECO:0007669"/>
    <property type="project" value="InterPro"/>
</dbReference>
<feature type="domain" description="DprA winged helix" evidence="3">
    <location>
        <begin position="304"/>
        <end position="361"/>
    </location>
</feature>
<dbReference type="PANTHER" id="PTHR43022:SF1">
    <property type="entry name" value="PROTEIN SMF"/>
    <property type="match status" value="1"/>
</dbReference>
<name>A0A1G1VBB8_9BACT</name>
<evidence type="ECO:0000256" key="1">
    <source>
        <dbReference type="ARBA" id="ARBA00006525"/>
    </source>
</evidence>
<dbReference type="Pfam" id="PF17782">
    <property type="entry name" value="WHD_DprA"/>
    <property type="match status" value="1"/>
</dbReference>
<comment type="caution">
    <text evidence="4">The sequence shown here is derived from an EMBL/GenBank/DDBJ whole genome shotgun (WGS) entry which is preliminary data.</text>
</comment>
<dbReference type="PANTHER" id="PTHR43022">
    <property type="entry name" value="PROTEIN SMF"/>
    <property type="match status" value="1"/>
</dbReference>
<evidence type="ECO:0000259" key="3">
    <source>
        <dbReference type="Pfam" id="PF17782"/>
    </source>
</evidence>
<sequence>MTEREAWIAFSCFIPIGPARYKLIVSYFSSALKAWNASKNEFINIGFKEDLAQKFQEFKKSFDLDSYKQKMEKLGIDALCLGDKGYPERLKTLEDSPYLLYAKKDPGWDMSLNELAEVSVAVVGSRKMTSYGREMCQRIVTGLVDAGVTIISGLALGIDGAAHRTTIELNGKTVGILGGGLDQIYPPTNKQLGETIVKNRLGVLLSEYPLGYPAMPQNFPIRNRIVSGMALGVIIIEGAEKSGTLLTAALAASQGRDVFAVPGPVTSSTSWAPHYLIRNGAKLIESARDVLDELKIQSKILQSKSKSTLPESADEEMLLGAIPSEGADVDTIVRISSMETGRVLGTLMTLELKGMIKNVGGSYIKI</sequence>
<dbReference type="Gene3D" id="1.10.10.10">
    <property type="entry name" value="Winged helix-like DNA-binding domain superfamily/Winged helix DNA-binding domain"/>
    <property type="match status" value="1"/>
</dbReference>
<dbReference type="EMBL" id="MHCC01000025">
    <property type="protein sequence ID" value="OGY12754.1"/>
    <property type="molecule type" value="Genomic_DNA"/>
</dbReference>
<dbReference type="SUPFAM" id="SSF102405">
    <property type="entry name" value="MCP/YpsA-like"/>
    <property type="match status" value="1"/>
</dbReference>
<reference evidence="4 5" key="1">
    <citation type="journal article" date="2016" name="Nat. Commun.">
        <title>Thousands of microbial genomes shed light on interconnected biogeochemical processes in an aquifer system.</title>
        <authorList>
            <person name="Anantharaman K."/>
            <person name="Brown C.T."/>
            <person name="Hug L.A."/>
            <person name="Sharon I."/>
            <person name="Castelle C.J."/>
            <person name="Probst A.J."/>
            <person name="Thomas B.C."/>
            <person name="Singh A."/>
            <person name="Wilkins M.J."/>
            <person name="Karaoz U."/>
            <person name="Brodie E.L."/>
            <person name="Williams K.H."/>
            <person name="Hubbard S.S."/>
            <person name="Banfield J.F."/>
        </authorList>
    </citation>
    <scope>NUCLEOTIDE SEQUENCE [LARGE SCALE GENOMIC DNA]</scope>
</reference>
<evidence type="ECO:0000313" key="4">
    <source>
        <dbReference type="EMBL" id="OGY12754.1"/>
    </source>
</evidence>
<dbReference type="AlphaFoldDB" id="A0A1G1VBB8"/>
<dbReference type="InterPro" id="IPR057666">
    <property type="entry name" value="DrpA_SLOG"/>
</dbReference>
<accession>A0A1G1VBB8</accession>
<dbReference type="Gene3D" id="3.40.50.450">
    <property type="match status" value="1"/>
</dbReference>
<dbReference type="Pfam" id="PF02481">
    <property type="entry name" value="DNA_processg_A"/>
    <property type="match status" value="1"/>
</dbReference>
<dbReference type="InterPro" id="IPR003488">
    <property type="entry name" value="DprA"/>
</dbReference>
<dbReference type="InterPro" id="IPR036388">
    <property type="entry name" value="WH-like_DNA-bd_sf"/>
</dbReference>
<gene>
    <name evidence="4" type="ORF">A3A77_00160</name>
</gene>
<evidence type="ECO:0000259" key="2">
    <source>
        <dbReference type="Pfam" id="PF02481"/>
    </source>
</evidence>
<dbReference type="NCBIfam" id="TIGR00732">
    <property type="entry name" value="dprA"/>
    <property type="match status" value="1"/>
</dbReference>
<protein>
    <submittedName>
        <fullName evidence="4">DNA protecting protein DprA</fullName>
    </submittedName>
</protein>
<feature type="domain" description="Smf/DprA SLOG" evidence="2">
    <location>
        <begin position="79"/>
        <end position="294"/>
    </location>
</feature>
<comment type="similarity">
    <text evidence="1">Belongs to the DprA/Smf family.</text>
</comment>
<dbReference type="Proteomes" id="UP000178659">
    <property type="component" value="Unassembled WGS sequence"/>
</dbReference>
<evidence type="ECO:0000313" key="5">
    <source>
        <dbReference type="Proteomes" id="UP000178659"/>
    </source>
</evidence>
<dbReference type="InterPro" id="IPR041614">
    <property type="entry name" value="DprA_WH"/>
</dbReference>
<proteinExistence type="inferred from homology"/>